<accession>A0A6N8I2P9</accession>
<dbReference type="NCBIfam" id="NF010738">
    <property type="entry name" value="PRK14140.1"/>
    <property type="match status" value="1"/>
</dbReference>
<reference evidence="14 15" key="1">
    <citation type="submission" date="2019-09" db="EMBL/GenBank/DDBJ databases">
        <title>Genome sequence of Clostridium sp. EA1.</title>
        <authorList>
            <person name="Poehlein A."/>
            <person name="Bengelsdorf F.R."/>
            <person name="Daniel R."/>
        </authorList>
    </citation>
    <scope>NUCLEOTIDE SEQUENCE [LARGE SCALE GENOMIC DNA]</scope>
    <source>
        <strain evidence="14 15">EA1</strain>
    </source>
</reference>
<keyword evidence="4 10" id="KW-0963">Cytoplasm</keyword>
<evidence type="ECO:0000256" key="3">
    <source>
        <dbReference type="ARBA" id="ARBA00011738"/>
    </source>
</evidence>
<evidence type="ECO:0000313" key="15">
    <source>
        <dbReference type="Proteomes" id="UP000469440"/>
    </source>
</evidence>
<dbReference type="GO" id="GO:0000774">
    <property type="term" value="F:adenyl-nucleotide exchange factor activity"/>
    <property type="evidence" value="ECO:0007669"/>
    <property type="project" value="InterPro"/>
</dbReference>
<dbReference type="NCBIfam" id="NF010757">
    <property type="entry name" value="PRK14160.1"/>
    <property type="match status" value="1"/>
</dbReference>
<comment type="subcellular location">
    <subcellularLocation>
        <location evidence="1 10">Cytoplasm</location>
    </subcellularLocation>
</comment>
<dbReference type="GO" id="GO:0051087">
    <property type="term" value="F:protein-folding chaperone binding"/>
    <property type="evidence" value="ECO:0007669"/>
    <property type="project" value="InterPro"/>
</dbReference>
<dbReference type="CDD" id="cd00446">
    <property type="entry name" value="GrpE"/>
    <property type="match status" value="1"/>
</dbReference>
<comment type="similarity">
    <text evidence="2 10 12">Belongs to the GrpE family.</text>
</comment>
<dbReference type="GO" id="GO:0051082">
    <property type="term" value="F:unfolded protein binding"/>
    <property type="evidence" value="ECO:0007669"/>
    <property type="project" value="TreeGrafter"/>
</dbReference>
<dbReference type="PRINTS" id="PR00773">
    <property type="entry name" value="GRPEPROTEIN"/>
</dbReference>
<dbReference type="SUPFAM" id="SSF58014">
    <property type="entry name" value="Coiled-coil domain of nucleotide exchange factor GrpE"/>
    <property type="match status" value="1"/>
</dbReference>
<protein>
    <recommendedName>
        <fullName evidence="8 10">Protein GrpE</fullName>
    </recommendedName>
    <alternativeName>
        <fullName evidence="9 10">HSP-70 cofactor</fullName>
    </alternativeName>
</protein>
<feature type="compositionally biased region" description="Basic and acidic residues" evidence="13">
    <location>
        <begin position="1"/>
        <end position="20"/>
    </location>
</feature>
<evidence type="ECO:0000256" key="7">
    <source>
        <dbReference type="ARBA" id="ARBA00053401"/>
    </source>
</evidence>
<dbReference type="PROSITE" id="PS01071">
    <property type="entry name" value="GRPE"/>
    <property type="match status" value="1"/>
</dbReference>
<dbReference type="HAMAP" id="MF_01151">
    <property type="entry name" value="GrpE"/>
    <property type="match status" value="1"/>
</dbReference>
<dbReference type="PANTHER" id="PTHR21237">
    <property type="entry name" value="GRPE PROTEIN"/>
    <property type="match status" value="1"/>
</dbReference>
<evidence type="ECO:0000256" key="1">
    <source>
        <dbReference type="ARBA" id="ARBA00004496"/>
    </source>
</evidence>
<dbReference type="AlphaFoldDB" id="A0A6N8I2P9"/>
<comment type="subunit">
    <text evidence="3 10">Homodimer.</text>
</comment>
<dbReference type="Gene3D" id="3.90.20.20">
    <property type="match status" value="1"/>
</dbReference>
<evidence type="ECO:0000256" key="9">
    <source>
        <dbReference type="ARBA" id="ARBA00076414"/>
    </source>
</evidence>
<comment type="function">
    <text evidence="7 10 11">Participates actively in the response to hyperosmotic and heat shock by preventing the aggregation of stress-denatured proteins, in association with DnaK and GrpE. It is the nucleotide exchange factor for DnaK and may function as a thermosensor. Unfolded proteins bind initially to DnaJ; upon interaction with the DnaJ-bound protein, DnaK hydrolyzes its bound ATP, resulting in the formation of a stable complex. GrpE releases ADP from DnaK; ATP binding to DnaK triggers the release of the substrate protein, thus completing the reaction cycle. Several rounds of ATP-dependent interactions between DnaJ, DnaK and GrpE are required for fully efficient folding.</text>
</comment>
<dbReference type="FunFam" id="2.30.22.10:FF:000001">
    <property type="entry name" value="Protein GrpE"/>
    <property type="match status" value="1"/>
</dbReference>
<dbReference type="GO" id="GO:0005737">
    <property type="term" value="C:cytoplasm"/>
    <property type="evidence" value="ECO:0007669"/>
    <property type="project" value="UniProtKB-SubCell"/>
</dbReference>
<sequence>MEKKESQRQTAEAEEKDPKTAGEPSPQTQEQGGQAEKIESETPKPGEELQKKLEETSRELEKQKDLLLRTAAEYDNFRKRTAREKASLYSEATAAAVLEILTVADSLERALEQPDCTAEDMRKGVELVQRQMKSALEKLGVEEMGAQGDPFDPELHNAISHVEDGESGDNTVVKVFQKGYKIGDRVIRHAMVQVAN</sequence>
<dbReference type="InterPro" id="IPR000740">
    <property type="entry name" value="GrpE"/>
</dbReference>
<dbReference type="Gene3D" id="2.30.22.10">
    <property type="entry name" value="Head domain of nucleotide exchange factor GrpE"/>
    <property type="match status" value="1"/>
</dbReference>
<dbReference type="GO" id="GO:0042803">
    <property type="term" value="F:protein homodimerization activity"/>
    <property type="evidence" value="ECO:0007669"/>
    <property type="project" value="InterPro"/>
</dbReference>
<evidence type="ECO:0000256" key="8">
    <source>
        <dbReference type="ARBA" id="ARBA00072274"/>
    </source>
</evidence>
<evidence type="ECO:0000256" key="11">
    <source>
        <dbReference type="RuleBase" id="RU000639"/>
    </source>
</evidence>
<feature type="region of interest" description="Disordered" evidence="13">
    <location>
        <begin position="1"/>
        <end position="61"/>
    </location>
</feature>
<keyword evidence="15" id="KW-1185">Reference proteome</keyword>
<feature type="compositionally biased region" description="Basic and acidic residues" evidence="13">
    <location>
        <begin position="36"/>
        <end position="61"/>
    </location>
</feature>
<dbReference type="GO" id="GO:0006457">
    <property type="term" value="P:protein folding"/>
    <property type="evidence" value="ECO:0007669"/>
    <property type="project" value="InterPro"/>
</dbReference>
<dbReference type="InterPro" id="IPR009012">
    <property type="entry name" value="GrpE_head"/>
</dbReference>
<dbReference type="EMBL" id="VWXL01000084">
    <property type="protein sequence ID" value="MVB12175.1"/>
    <property type="molecule type" value="Genomic_DNA"/>
</dbReference>
<evidence type="ECO:0000256" key="6">
    <source>
        <dbReference type="ARBA" id="ARBA00023186"/>
    </source>
</evidence>
<dbReference type="RefSeq" id="WP_156991031.1">
    <property type="nucleotide sequence ID" value="NZ_VWXL01000084.1"/>
</dbReference>
<dbReference type="Pfam" id="PF01025">
    <property type="entry name" value="GrpE"/>
    <property type="match status" value="1"/>
</dbReference>
<keyword evidence="6 10" id="KW-0143">Chaperone</keyword>
<dbReference type="SUPFAM" id="SSF51064">
    <property type="entry name" value="Head domain of nucleotide exchange factor GrpE"/>
    <property type="match status" value="1"/>
</dbReference>
<evidence type="ECO:0000256" key="2">
    <source>
        <dbReference type="ARBA" id="ARBA00009054"/>
    </source>
</evidence>
<proteinExistence type="inferred from homology"/>
<evidence type="ECO:0000256" key="12">
    <source>
        <dbReference type="RuleBase" id="RU004478"/>
    </source>
</evidence>
<keyword evidence="5 10" id="KW-0346">Stress response</keyword>
<gene>
    <name evidence="10 14" type="primary">grpE</name>
    <name evidence="14" type="ORF">CAFE_29070</name>
</gene>
<evidence type="ECO:0000256" key="4">
    <source>
        <dbReference type="ARBA" id="ARBA00022490"/>
    </source>
</evidence>
<dbReference type="InterPro" id="IPR013805">
    <property type="entry name" value="GrpE_CC"/>
</dbReference>
<comment type="caution">
    <text evidence="14">The sequence shown here is derived from an EMBL/GenBank/DDBJ whole genome shotgun (WGS) entry which is preliminary data.</text>
</comment>
<organism evidence="14 15">
    <name type="scientific">Caproicibacter fermentans</name>
    <dbReference type="NCBI Taxonomy" id="2576756"/>
    <lineage>
        <taxon>Bacteria</taxon>
        <taxon>Bacillati</taxon>
        <taxon>Bacillota</taxon>
        <taxon>Clostridia</taxon>
        <taxon>Eubacteriales</taxon>
        <taxon>Acutalibacteraceae</taxon>
        <taxon>Caproicibacter</taxon>
    </lineage>
</organism>
<name>A0A6N8I2P9_9FIRM</name>
<evidence type="ECO:0000256" key="13">
    <source>
        <dbReference type="SAM" id="MobiDB-lite"/>
    </source>
</evidence>
<evidence type="ECO:0000256" key="5">
    <source>
        <dbReference type="ARBA" id="ARBA00023016"/>
    </source>
</evidence>
<dbReference type="OrthoDB" id="9812586at2"/>
<evidence type="ECO:0000256" key="10">
    <source>
        <dbReference type="HAMAP-Rule" id="MF_01151"/>
    </source>
</evidence>
<dbReference type="PANTHER" id="PTHR21237:SF23">
    <property type="entry name" value="GRPE PROTEIN HOMOLOG, MITOCHONDRIAL"/>
    <property type="match status" value="1"/>
</dbReference>
<dbReference type="Proteomes" id="UP000469440">
    <property type="component" value="Unassembled WGS sequence"/>
</dbReference>
<evidence type="ECO:0000313" key="14">
    <source>
        <dbReference type="EMBL" id="MVB12175.1"/>
    </source>
</evidence>